<evidence type="ECO:0000256" key="1">
    <source>
        <dbReference type="SAM" id="MobiDB-lite"/>
    </source>
</evidence>
<dbReference type="VEuPathDB" id="AmoebaDB:EHI7A_202970"/>
<sequence>MSGRRSIGRRKHQARYQSVYSKKGKIKEEEDDEYEDTSISVNSENEEINMEEMQEELHHKYPTNRRLTRSIAPIKLKKPKKGNEDIDTSFIGDEETPKKVNKRTKRKYTRRIKKENEYDKTLINTEEKEEKMEEDKDVADLIDDPILQSSMNEISGSNEEKIRKKIEEFNDITLVKTAEKINVPVNNNIIDLRTQNSYLIVSKEQAERMFNFTPVHIRKGKYRFPGTDLWYNTIEEYKKLQKEYRTNEVV</sequence>
<evidence type="ECO:0000313" key="3">
    <source>
        <dbReference type="Proteomes" id="UP000078387"/>
    </source>
</evidence>
<dbReference type="VEuPathDB" id="AmoebaDB:EHI_085700"/>
<accession>A0A5K1V6W2</accession>
<dbReference type="Proteomes" id="UP000078387">
    <property type="component" value="Unassembled WGS sequence"/>
</dbReference>
<dbReference type="VEuPathDB" id="AmoebaDB:EHI5A_131270"/>
<dbReference type="EMBL" id="BDEQ01000001">
    <property type="protein sequence ID" value="GAT98989.1"/>
    <property type="molecule type" value="Genomic_DNA"/>
</dbReference>
<proteinExistence type="predicted"/>
<feature type="compositionally biased region" description="Acidic residues" evidence="1">
    <location>
        <begin position="44"/>
        <end position="54"/>
    </location>
</feature>
<comment type="caution">
    <text evidence="2">The sequence shown here is derived from an EMBL/GenBank/DDBJ whole genome shotgun (WGS) entry which is preliminary data.</text>
</comment>
<gene>
    <name evidence="2" type="ORF">CL6EHI_085700</name>
</gene>
<evidence type="ECO:0000313" key="2">
    <source>
        <dbReference type="EMBL" id="GAT98989.1"/>
    </source>
</evidence>
<feature type="compositionally biased region" description="Basic residues" evidence="1">
    <location>
        <begin position="1"/>
        <end position="14"/>
    </location>
</feature>
<dbReference type="AlphaFoldDB" id="A0A5K1V6W2"/>
<dbReference type="VEuPathDB" id="AmoebaDB:KM1_124600"/>
<feature type="region of interest" description="Disordered" evidence="1">
    <location>
        <begin position="1"/>
        <end position="90"/>
    </location>
</feature>
<organism evidence="2 3">
    <name type="scientific">Entamoeba histolytica</name>
    <dbReference type="NCBI Taxonomy" id="5759"/>
    <lineage>
        <taxon>Eukaryota</taxon>
        <taxon>Amoebozoa</taxon>
        <taxon>Evosea</taxon>
        <taxon>Archamoebae</taxon>
        <taxon>Mastigamoebida</taxon>
        <taxon>Entamoebidae</taxon>
        <taxon>Entamoeba</taxon>
    </lineage>
</organism>
<reference evidence="2 3" key="1">
    <citation type="submission" date="2016-05" db="EMBL/GenBank/DDBJ databases">
        <title>First whole genome sequencing of Entamoeba histolytica HM1:IMSS-clone-6.</title>
        <authorList>
            <person name="Mukherjee Avik.K."/>
            <person name="Izumyama S."/>
            <person name="Nakada-Tsukui K."/>
            <person name="Nozaki T."/>
        </authorList>
    </citation>
    <scope>NUCLEOTIDE SEQUENCE [LARGE SCALE GENOMIC DNA]</scope>
    <source>
        <strain evidence="2 3">HM1:IMSS clone 6</strain>
    </source>
</reference>
<protein>
    <submittedName>
        <fullName evidence="2">Uncharacterized protein</fullName>
    </submittedName>
</protein>
<dbReference type="VEuPathDB" id="AmoebaDB:EHI8A_241200"/>
<dbReference type="OMA" id="ADRMFKF"/>
<name>A0A5K1V6W2_ENTHI</name>